<gene>
    <name evidence="1" type="ORF">BDN72DRAFT_866341</name>
</gene>
<sequence length="360" mass="39465">DDESEAIPVSSEELNNTTGSAKLPLPKAEPLGDKFVDDGNHKPQDSSNQPNTENEAVTTPTAKLKDAKDGAELALSGMKGLGDKPRGIVDKLNAISAAVKYVAEIHPYAQKAADILFSVTKFIGKQVELDEKIKGLIDLVDKVYLLVDGSDKVKRISEGHKGHLEALATETIEVATLIQQYASKTPKFWKRLVKSPLSNVGSQIQKHKEIIKDLRDAIQQFSTLQIQLNTERIELALKGSMKEIQQNSVALEKIMEDIRQNSLALEKIMKDIQQNSILSMLQLNIELIGERQILDGLPHVKGAGYSLSKQCLRDTRVDTINEILGWAMGTTKSRVLWLSGGARTGKSTIAHTTSGKSARL</sequence>
<keyword evidence="2" id="KW-1185">Reference proteome</keyword>
<name>A0ACD2ZX33_9AGAR</name>
<evidence type="ECO:0000313" key="1">
    <source>
        <dbReference type="EMBL" id="TFK57955.1"/>
    </source>
</evidence>
<feature type="non-terminal residue" evidence="1">
    <location>
        <position position="1"/>
    </location>
</feature>
<evidence type="ECO:0000313" key="2">
    <source>
        <dbReference type="Proteomes" id="UP000308600"/>
    </source>
</evidence>
<accession>A0ACD2ZX33</accession>
<reference evidence="1 2" key="1">
    <citation type="journal article" date="2019" name="Nat. Ecol. Evol.">
        <title>Megaphylogeny resolves global patterns of mushroom evolution.</title>
        <authorList>
            <person name="Varga T."/>
            <person name="Krizsan K."/>
            <person name="Foldi C."/>
            <person name="Dima B."/>
            <person name="Sanchez-Garcia M."/>
            <person name="Sanchez-Ramirez S."/>
            <person name="Szollosi G.J."/>
            <person name="Szarkandi J.G."/>
            <person name="Papp V."/>
            <person name="Albert L."/>
            <person name="Andreopoulos W."/>
            <person name="Angelini C."/>
            <person name="Antonin V."/>
            <person name="Barry K.W."/>
            <person name="Bougher N.L."/>
            <person name="Buchanan P."/>
            <person name="Buyck B."/>
            <person name="Bense V."/>
            <person name="Catcheside P."/>
            <person name="Chovatia M."/>
            <person name="Cooper J."/>
            <person name="Damon W."/>
            <person name="Desjardin D."/>
            <person name="Finy P."/>
            <person name="Geml J."/>
            <person name="Haridas S."/>
            <person name="Hughes K."/>
            <person name="Justo A."/>
            <person name="Karasinski D."/>
            <person name="Kautmanova I."/>
            <person name="Kiss B."/>
            <person name="Kocsube S."/>
            <person name="Kotiranta H."/>
            <person name="LaButti K.M."/>
            <person name="Lechner B.E."/>
            <person name="Liimatainen K."/>
            <person name="Lipzen A."/>
            <person name="Lukacs Z."/>
            <person name="Mihaltcheva S."/>
            <person name="Morgado L.N."/>
            <person name="Niskanen T."/>
            <person name="Noordeloos M.E."/>
            <person name="Ohm R.A."/>
            <person name="Ortiz-Santana B."/>
            <person name="Ovrebo C."/>
            <person name="Racz N."/>
            <person name="Riley R."/>
            <person name="Savchenko A."/>
            <person name="Shiryaev A."/>
            <person name="Soop K."/>
            <person name="Spirin V."/>
            <person name="Szebenyi C."/>
            <person name="Tomsovsky M."/>
            <person name="Tulloss R.E."/>
            <person name="Uehling J."/>
            <person name="Grigoriev I.V."/>
            <person name="Vagvolgyi C."/>
            <person name="Papp T."/>
            <person name="Martin F.M."/>
            <person name="Miettinen O."/>
            <person name="Hibbett D.S."/>
            <person name="Nagy L.G."/>
        </authorList>
    </citation>
    <scope>NUCLEOTIDE SEQUENCE [LARGE SCALE GENOMIC DNA]</scope>
    <source>
        <strain evidence="1 2">NL-1719</strain>
    </source>
</reference>
<organism evidence="1 2">
    <name type="scientific">Pluteus cervinus</name>
    <dbReference type="NCBI Taxonomy" id="181527"/>
    <lineage>
        <taxon>Eukaryota</taxon>
        <taxon>Fungi</taxon>
        <taxon>Dikarya</taxon>
        <taxon>Basidiomycota</taxon>
        <taxon>Agaricomycotina</taxon>
        <taxon>Agaricomycetes</taxon>
        <taxon>Agaricomycetidae</taxon>
        <taxon>Agaricales</taxon>
        <taxon>Pluteineae</taxon>
        <taxon>Pluteaceae</taxon>
        <taxon>Pluteus</taxon>
    </lineage>
</organism>
<dbReference type="Proteomes" id="UP000308600">
    <property type="component" value="Unassembled WGS sequence"/>
</dbReference>
<protein>
    <submittedName>
        <fullName evidence="1">Uncharacterized protein</fullName>
    </submittedName>
</protein>
<dbReference type="EMBL" id="ML209818">
    <property type="protein sequence ID" value="TFK57955.1"/>
    <property type="molecule type" value="Genomic_DNA"/>
</dbReference>
<proteinExistence type="predicted"/>